<accession>A0A7C5R1H4</accession>
<protein>
    <submittedName>
        <fullName evidence="3">Acyltransferase</fullName>
    </submittedName>
</protein>
<feature type="domain" description="Acyltransferase 3" evidence="2">
    <location>
        <begin position="13"/>
        <end position="321"/>
    </location>
</feature>
<dbReference type="GO" id="GO:0016020">
    <property type="term" value="C:membrane"/>
    <property type="evidence" value="ECO:0007669"/>
    <property type="project" value="TreeGrafter"/>
</dbReference>
<feature type="transmembrane region" description="Helical" evidence="1">
    <location>
        <begin position="249"/>
        <end position="267"/>
    </location>
</feature>
<keyword evidence="3" id="KW-0012">Acyltransferase</keyword>
<feature type="transmembrane region" description="Helical" evidence="1">
    <location>
        <begin position="84"/>
        <end position="101"/>
    </location>
</feature>
<keyword evidence="1" id="KW-0472">Membrane</keyword>
<dbReference type="AlphaFoldDB" id="A0A7C5R1H4"/>
<dbReference type="GO" id="GO:0000271">
    <property type="term" value="P:polysaccharide biosynthetic process"/>
    <property type="evidence" value="ECO:0007669"/>
    <property type="project" value="TreeGrafter"/>
</dbReference>
<evidence type="ECO:0000313" key="3">
    <source>
        <dbReference type="EMBL" id="HHL43784.1"/>
    </source>
</evidence>
<feature type="transmembrane region" description="Helical" evidence="1">
    <location>
        <begin position="171"/>
        <end position="187"/>
    </location>
</feature>
<keyword evidence="3" id="KW-0808">Transferase</keyword>
<feature type="transmembrane region" description="Helical" evidence="1">
    <location>
        <begin position="199"/>
        <end position="219"/>
    </location>
</feature>
<feature type="transmembrane region" description="Helical" evidence="1">
    <location>
        <begin position="279"/>
        <end position="299"/>
    </location>
</feature>
<dbReference type="InterPro" id="IPR002656">
    <property type="entry name" value="Acyl_transf_3_dom"/>
</dbReference>
<proteinExistence type="predicted"/>
<organism evidence="3">
    <name type="scientific">Hellea balneolensis</name>
    <dbReference type="NCBI Taxonomy" id="287478"/>
    <lineage>
        <taxon>Bacteria</taxon>
        <taxon>Pseudomonadati</taxon>
        <taxon>Pseudomonadota</taxon>
        <taxon>Alphaproteobacteria</taxon>
        <taxon>Maricaulales</taxon>
        <taxon>Robiginitomaculaceae</taxon>
        <taxon>Hellea</taxon>
    </lineage>
</organism>
<keyword evidence="1" id="KW-0812">Transmembrane</keyword>
<reference evidence="3" key="1">
    <citation type="journal article" date="2020" name="mSystems">
        <title>Genome- and Community-Level Interaction Insights into Carbon Utilization and Element Cycling Functions of Hydrothermarchaeota in Hydrothermal Sediment.</title>
        <authorList>
            <person name="Zhou Z."/>
            <person name="Liu Y."/>
            <person name="Xu W."/>
            <person name="Pan J."/>
            <person name="Luo Z.H."/>
            <person name="Li M."/>
        </authorList>
    </citation>
    <scope>NUCLEOTIDE SEQUENCE [LARGE SCALE GENOMIC DNA]</scope>
    <source>
        <strain evidence="3">HyVt-485</strain>
    </source>
</reference>
<feature type="transmembrane region" description="Helical" evidence="1">
    <location>
        <begin position="47"/>
        <end position="64"/>
    </location>
</feature>
<feature type="transmembrane region" description="Helical" evidence="1">
    <location>
        <begin position="143"/>
        <end position="164"/>
    </location>
</feature>
<dbReference type="PANTHER" id="PTHR23028:SF53">
    <property type="entry name" value="ACYL_TRANSF_3 DOMAIN-CONTAINING PROTEIN"/>
    <property type="match status" value="1"/>
</dbReference>
<dbReference type="InterPro" id="IPR050879">
    <property type="entry name" value="Acyltransferase_3"/>
</dbReference>
<dbReference type="GO" id="GO:0016747">
    <property type="term" value="F:acyltransferase activity, transferring groups other than amino-acyl groups"/>
    <property type="evidence" value="ECO:0007669"/>
    <property type="project" value="InterPro"/>
</dbReference>
<dbReference type="EMBL" id="DRMJ01000484">
    <property type="protein sequence ID" value="HHL43784.1"/>
    <property type="molecule type" value="Genomic_DNA"/>
</dbReference>
<comment type="caution">
    <text evidence="3">The sequence shown here is derived from an EMBL/GenBank/DDBJ whole genome shotgun (WGS) entry which is preliminary data.</text>
</comment>
<dbReference type="Pfam" id="PF01757">
    <property type="entry name" value="Acyl_transf_3"/>
    <property type="match status" value="1"/>
</dbReference>
<dbReference type="PANTHER" id="PTHR23028">
    <property type="entry name" value="ACETYLTRANSFERASE"/>
    <property type="match status" value="1"/>
</dbReference>
<dbReference type="Proteomes" id="UP000885830">
    <property type="component" value="Unassembled WGS sequence"/>
</dbReference>
<name>A0A7C5R1H4_9PROT</name>
<evidence type="ECO:0000256" key="1">
    <source>
        <dbReference type="SAM" id="Phobius"/>
    </source>
</evidence>
<sequence>MTNTQGEIRGNRFDFLRLIFAGFVFAYHLLVLPALASPALQGMFARLAELSIQGFFIISGLLVYGSWQRSKTLALYVAKRVRRLYPAYVAVILIPAIFALLRGGALPEIIKYVLSNLAFLNFLHPTLPGMFETNPFPVVNGALWTLKIEVMFYMALPVMGWMLAKAGPYKWALMVLIYLAAEVWRYYFSHAEFIYSAQLARQLPGQMSFFITGMALRTLHAHLRDNLQITFVIAMGLLALSYLPMFGVMRAVGLGGLIFAIAYAPGPKLNAARFGDISYGLYITHFPIINGLVAIGVFANQPLQGYVWAVVLVVIASLTLWHLIEKPFLHPSSHYRQVGRHGRHKAGRQTNQDI</sequence>
<evidence type="ECO:0000259" key="2">
    <source>
        <dbReference type="Pfam" id="PF01757"/>
    </source>
</evidence>
<keyword evidence="1" id="KW-1133">Transmembrane helix</keyword>
<feature type="transmembrane region" description="Helical" evidence="1">
    <location>
        <begin position="305"/>
        <end position="324"/>
    </location>
</feature>
<gene>
    <name evidence="3" type="ORF">ENJ42_09205</name>
</gene>
<feature type="transmembrane region" description="Helical" evidence="1">
    <location>
        <begin position="15"/>
        <end position="35"/>
    </location>
</feature>